<dbReference type="GO" id="GO:0003700">
    <property type="term" value="F:DNA-binding transcription factor activity"/>
    <property type="evidence" value="ECO:0007669"/>
    <property type="project" value="TreeGrafter"/>
</dbReference>
<dbReference type="GO" id="GO:0005829">
    <property type="term" value="C:cytosol"/>
    <property type="evidence" value="ECO:0007669"/>
    <property type="project" value="TreeGrafter"/>
</dbReference>
<dbReference type="PANTHER" id="PTHR33221:SF15">
    <property type="entry name" value="HTH-TYPE TRANSCRIPTIONAL REGULATOR YWGB-RELATED"/>
    <property type="match status" value="1"/>
</dbReference>
<dbReference type="Pfam" id="PF02082">
    <property type="entry name" value="Rrf2"/>
    <property type="match status" value="1"/>
</dbReference>
<accession>A0A0U1NPZ6</accession>
<evidence type="ECO:0000313" key="2">
    <source>
        <dbReference type="Proteomes" id="UP000048949"/>
    </source>
</evidence>
<gene>
    <name evidence="1" type="primary">ywnA</name>
    <name evidence="1" type="ORF">NIG5292_02557</name>
</gene>
<dbReference type="Proteomes" id="UP000048949">
    <property type="component" value="Unassembled WGS sequence"/>
</dbReference>
<dbReference type="Gene3D" id="1.10.10.10">
    <property type="entry name" value="Winged helix-like DNA-binding domain superfamily/Winged helix DNA-binding domain"/>
    <property type="match status" value="1"/>
</dbReference>
<dbReference type="InterPro" id="IPR036388">
    <property type="entry name" value="WH-like_DNA-bd_sf"/>
</dbReference>
<name>A0A0U1NPZ6_9RHOB</name>
<dbReference type="RefSeq" id="WP_048599898.1">
    <property type="nucleotide sequence ID" value="NZ_CVPC01000022.1"/>
</dbReference>
<evidence type="ECO:0000313" key="1">
    <source>
        <dbReference type="EMBL" id="CRK76493.1"/>
    </source>
</evidence>
<dbReference type="PROSITE" id="PS51197">
    <property type="entry name" value="HTH_RRF2_2"/>
    <property type="match status" value="1"/>
</dbReference>
<dbReference type="OrthoDB" id="9800506at2"/>
<protein>
    <submittedName>
        <fullName evidence="1">Putative HTH-type transcriptional regulator YwnA</fullName>
    </submittedName>
</protein>
<organism evidence="1 2">
    <name type="scientific">Nereida ignava</name>
    <dbReference type="NCBI Taxonomy" id="282199"/>
    <lineage>
        <taxon>Bacteria</taxon>
        <taxon>Pseudomonadati</taxon>
        <taxon>Pseudomonadota</taxon>
        <taxon>Alphaproteobacteria</taxon>
        <taxon>Rhodobacterales</taxon>
        <taxon>Roseobacteraceae</taxon>
        <taxon>Nereida</taxon>
    </lineage>
</organism>
<dbReference type="EMBL" id="CVQV01000022">
    <property type="protein sequence ID" value="CRK76493.1"/>
    <property type="molecule type" value="Genomic_DNA"/>
</dbReference>
<dbReference type="STRING" id="282199.GCA_001049735_02556"/>
<reference evidence="1 2" key="1">
    <citation type="submission" date="2015-04" db="EMBL/GenBank/DDBJ databases">
        <authorList>
            <person name="Syromyatnikov M.Y."/>
            <person name="Popov V.N."/>
        </authorList>
    </citation>
    <scope>NUCLEOTIDE SEQUENCE [LARGE SCALE GENOMIC DNA]</scope>
    <source>
        <strain evidence="1 2">CECT 5292</strain>
    </source>
</reference>
<proteinExistence type="predicted"/>
<dbReference type="SUPFAM" id="SSF46785">
    <property type="entry name" value="Winged helix' DNA-binding domain"/>
    <property type="match status" value="1"/>
</dbReference>
<keyword evidence="2" id="KW-1185">Reference proteome</keyword>
<sequence>MRLDRRLSRVLHALLHLDQMDGPATSELIAQMLQTNPAVVRRTMSGLRDAGIVLSIKGHGGGWSLMRPLDKITLYSIYQALGSPQLFAMGSDDEETDCLLAKAANAATSDALAAAKKQFELSLNCVTVAQLAEGFEEKTRASGER</sequence>
<dbReference type="AlphaFoldDB" id="A0A0U1NPZ6"/>
<dbReference type="InterPro" id="IPR000944">
    <property type="entry name" value="Tscrpt_reg_Rrf2"/>
</dbReference>
<dbReference type="InterPro" id="IPR036390">
    <property type="entry name" value="WH_DNA-bd_sf"/>
</dbReference>
<dbReference type="PANTHER" id="PTHR33221">
    <property type="entry name" value="WINGED HELIX-TURN-HELIX TRANSCRIPTIONAL REGULATOR, RRF2 FAMILY"/>
    <property type="match status" value="1"/>
</dbReference>